<dbReference type="PROSITE" id="PS50082">
    <property type="entry name" value="WD_REPEATS_2"/>
    <property type="match status" value="2"/>
</dbReference>
<dbReference type="Gene3D" id="2.130.10.10">
    <property type="entry name" value="YVTN repeat-like/Quinoprotein amine dehydrogenase"/>
    <property type="match status" value="2"/>
</dbReference>
<keyword evidence="3" id="KW-0677">Repeat</keyword>
<dbReference type="PANTHER" id="PTHR14588:SF2">
    <property type="entry name" value="DDB1- AND CUL4-ASSOCIATED FACTOR 10"/>
    <property type="match status" value="1"/>
</dbReference>
<evidence type="ECO:0000256" key="5">
    <source>
        <dbReference type="SAM" id="MobiDB-lite"/>
    </source>
</evidence>
<dbReference type="Proteomes" id="UP001235939">
    <property type="component" value="Chromosome 01"/>
</dbReference>
<dbReference type="PANTHER" id="PTHR14588">
    <property type="entry name" value="DDB1- AND CUL4-ASSOCIATED FACTOR 10"/>
    <property type="match status" value="1"/>
</dbReference>
<keyword evidence="7" id="KW-1185">Reference proteome</keyword>
<proteinExistence type="inferred from homology"/>
<dbReference type="InterPro" id="IPR001680">
    <property type="entry name" value="WD40_rpt"/>
</dbReference>
<feature type="region of interest" description="Disordered" evidence="5">
    <location>
        <begin position="283"/>
        <end position="325"/>
    </location>
</feature>
<feature type="compositionally biased region" description="Pro residues" evidence="5">
    <location>
        <begin position="307"/>
        <end position="324"/>
    </location>
</feature>
<keyword evidence="2 4" id="KW-0853">WD repeat</keyword>
<evidence type="ECO:0000256" key="4">
    <source>
        <dbReference type="PROSITE-ProRule" id="PRU00221"/>
    </source>
</evidence>
<gene>
    <name evidence="6" type="ORF">LAZ67_1003702</name>
</gene>
<organism evidence="6 7">
    <name type="scientific">Cordylochernes scorpioides</name>
    <dbReference type="NCBI Taxonomy" id="51811"/>
    <lineage>
        <taxon>Eukaryota</taxon>
        <taxon>Metazoa</taxon>
        <taxon>Ecdysozoa</taxon>
        <taxon>Arthropoda</taxon>
        <taxon>Chelicerata</taxon>
        <taxon>Arachnida</taxon>
        <taxon>Pseudoscorpiones</taxon>
        <taxon>Cheliferoidea</taxon>
        <taxon>Chernetidae</taxon>
        <taxon>Cordylochernes</taxon>
    </lineage>
</organism>
<dbReference type="SMART" id="SM00320">
    <property type="entry name" value="WD40"/>
    <property type="match status" value="5"/>
</dbReference>
<evidence type="ECO:0000256" key="3">
    <source>
        <dbReference type="ARBA" id="ARBA00022737"/>
    </source>
</evidence>
<evidence type="ECO:0000313" key="7">
    <source>
        <dbReference type="Proteomes" id="UP001235939"/>
    </source>
</evidence>
<name>A0ABY6JYP4_9ARAC</name>
<dbReference type="InterPro" id="IPR036322">
    <property type="entry name" value="WD40_repeat_dom_sf"/>
</dbReference>
<feature type="repeat" description="WD" evidence="4">
    <location>
        <begin position="87"/>
        <end position="120"/>
    </location>
</feature>
<accession>A0ABY6JYP4</accession>
<evidence type="ECO:0000256" key="2">
    <source>
        <dbReference type="ARBA" id="ARBA00022574"/>
    </source>
</evidence>
<comment type="similarity">
    <text evidence="1">Belongs to the WD repeat DCAF10 family.</text>
</comment>
<dbReference type="InterPro" id="IPR019775">
    <property type="entry name" value="WD40_repeat_CS"/>
</dbReference>
<dbReference type="InterPro" id="IPR039085">
    <property type="entry name" value="DCA10"/>
</dbReference>
<sequence>MPRFESWQRAAQLGHPRKLGHTDDIKTRLYTHLGPFNSWDPQSYNIDHGGIFNLEFTPDGSLLAATAENSSLLLFDPLNHILVNSVAKAHEDCVNYARFLDTRLLATCSDDTTVALWDVRFLKNKVRTLVGHSNWVKNIEYASEAGLLVTSGFDGSIYTWDINKYTESNVQYQQVLYTKGLMRMRLSPDSSKMIICTLNGYLMVIHDLDFDHLKSDLHGFKPNSYRKIQASNVEWPKLGAYNRLFSARRNRVELIADFPEANEAAVISSLQVHPQGWCVLSRNTSSDEQTEEGSPAAVKQQEELAKPPAPPPPPPPPPPAPEPVAAPLSSFLIRYSTTAENGLYYNSQTGAVHIGNLEFRVASGSSTSPDPTSLEALVQSAVSEIRFQIPVEPSYVVLSGSDSSSDSEDGLSPTVAAARRVVVQNIPRLLFYKEEPNVGRGYIKELCFSADGRLVCSPYNMGVRLLAFSPRCPEMADAVPDSPTQLHEVGRLSSHANFVVSTKFSPTHCLLVSGCLNGKICFHQPIL</sequence>
<dbReference type="Pfam" id="PF00400">
    <property type="entry name" value="WD40"/>
    <property type="match status" value="3"/>
</dbReference>
<dbReference type="SUPFAM" id="SSF50978">
    <property type="entry name" value="WD40 repeat-like"/>
    <property type="match status" value="1"/>
</dbReference>
<dbReference type="EMBL" id="CP092863">
    <property type="protein sequence ID" value="UYV61171.1"/>
    <property type="molecule type" value="Genomic_DNA"/>
</dbReference>
<dbReference type="PROSITE" id="PS00678">
    <property type="entry name" value="WD_REPEATS_1"/>
    <property type="match status" value="2"/>
</dbReference>
<reference evidence="6 7" key="1">
    <citation type="submission" date="2022-01" db="EMBL/GenBank/DDBJ databases">
        <title>A chromosomal length assembly of Cordylochernes scorpioides.</title>
        <authorList>
            <person name="Zeh D."/>
            <person name="Zeh J."/>
        </authorList>
    </citation>
    <scope>NUCLEOTIDE SEQUENCE [LARGE SCALE GENOMIC DNA]</scope>
    <source>
        <strain evidence="6">IN4F17</strain>
        <tissue evidence="6">Whole Body</tissue>
    </source>
</reference>
<dbReference type="PROSITE" id="PS50294">
    <property type="entry name" value="WD_REPEATS_REGION"/>
    <property type="match status" value="1"/>
</dbReference>
<evidence type="ECO:0000256" key="1">
    <source>
        <dbReference type="ARBA" id="ARBA00005903"/>
    </source>
</evidence>
<protein>
    <submittedName>
        <fullName evidence="6">DCAF10</fullName>
    </submittedName>
</protein>
<dbReference type="InterPro" id="IPR015943">
    <property type="entry name" value="WD40/YVTN_repeat-like_dom_sf"/>
</dbReference>
<evidence type="ECO:0000313" key="6">
    <source>
        <dbReference type="EMBL" id="UYV61171.1"/>
    </source>
</evidence>
<feature type="repeat" description="WD" evidence="4">
    <location>
        <begin position="129"/>
        <end position="170"/>
    </location>
</feature>